<evidence type="ECO:0000313" key="2">
    <source>
        <dbReference type="Proteomes" id="UP000242770"/>
    </source>
</evidence>
<dbReference type="EMBL" id="CCFA01003452">
    <property type="protein sequence ID" value="CDW98541.1"/>
    <property type="molecule type" value="Genomic_DNA"/>
</dbReference>
<dbReference type="AlphaFoldDB" id="A0A0F7S8E3"/>
<name>A0A0F7S8E3_9BASI</name>
<accession>A0A0F7S8E3</accession>
<keyword evidence="2" id="KW-1185">Reference proteome</keyword>
<reference evidence="2" key="1">
    <citation type="submission" date="2014-06" db="EMBL/GenBank/DDBJ databases">
        <authorList>
            <person name="Berkman P.J."/>
        </authorList>
    </citation>
    <scope>NUCLEOTIDE SEQUENCE [LARGE SCALE GENOMIC DNA]</scope>
</reference>
<proteinExistence type="predicted"/>
<evidence type="ECO:0000313" key="1">
    <source>
        <dbReference type="EMBL" id="CDW98541.1"/>
    </source>
</evidence>
<sequence length="42" mass="5073">MSNDIIVSWIRLSVSQRGKNTPIEEATKLYLKRERPWHRYSL</sequence>
<gene>
    <name evidence="1" type="primary">SSCI57630.1</name>
</gene>
<organism evidence="1 2">
    <name type="scientific">Sporisorium scitamineum</name>
    <dbReference type="NCBI Taxonomy" id="49012"/>
    <lineage>
        <taxon>Eukaryota</taxon>
        <taxon>Fungi</taxon>
        <taxon>Dikarya</taxon>
        <taxon>Basidiomycota</taxon>
        <taxon>Ustilaginomycotina</taxon>
        <taxon>Ustilaginomycetes</taxon>
        <taxon>Ustilaginales</taxon>
        <taxon>Ustilaginaceae</taxon>
        <taxon>Sporisorium</taxon>
    </lineage>
</organism>
<protein>
    <submittedName>
        <fullName evidence="1">Uncharacterized protein</fullName>
    </submittedName>
</protein>
<dbReference type="Proteomes" id="UP000242770">
    <property type="component" value="Unassembled WGS sequence"/>
</dbReference>